<feature type="transmembrane region" description="Helical" evidence="2">
    <location>
        <begin position="217"/>
        <end position="236"/>
    </location>
</feature>
<gene>
    <name evidence="3" type="ORF">AGERDE_LOCUS4334</name>
</gene>
<protein>
    <submittedName>
        <fullName evidence="3">2356_t:CDS:1</fullName>
    </submittedName>
</protein>
<feature type="transmembrane region" description="Helical" evidence="2">
    <location>
        <begin position="257"/>
        <end position="275"/>
    </location>
</feature>
<keyword evidence="2" id="KW-1133">Transmembrane helix</keyword>
<name>A0A9N9F1W8_9GLOM</name>
<comment type="caution">
    <text evidence="3">The sequence shown here is derived from an EMBL/GenBank/DDBJ whole genome shotgun (WGS) entry which is preliminary data.</text>
</comment>
<keyword evidence="4" id="KW-1185">Reference proteome</keyword>
<sequence length="281" mass="31822">MVHVKEAHDKENSKPRSSTFGNFSSILIQNDIGKHAINNNTMIEEFESQSNFIIPEEKRKLVEIDQIQTNDHLSSVSLPTTPTTSESNSFTKSSSSFSSCDSRREFLAAPPKLYFTGTTTSTAITTPLSSTESLAISSLDRLAALKAIKPNHPYLNENTKSTISSPFSALIAERRMQPRPIHSNMIDSNIEIQGTEKCRTFPNAPFQHHQRIIVGKWLFFLGFLLFPFWWIGAFYLPFPRRRATPLDFIWRKRCEKIGIIFVGLVLLAALAFIILNPKIFD</sequence>
<evidence type="ECO:0000313" key="4">
    <source>
        <dbReference type="Proteomes" id="UP000789831"/>
    </source>
</evidence>
<evidence type="ECO:0000256" key="2">
    <source>
        <dbReference type="SAM" id="Phobius"/>
    </source>
</evidence>
<dbReference type="OrthoDB" id="2438927at2759"/>
<dbReference type="AlphaFoldDB" id="A0A9N9F1W8"/>
<feature type="region of interest" description="Disordered" evidence="1">
    <location>
        <begin position="1"/>
        <end position="20"/>
    </location>
</feature>
<feature type="compositionally biased region" description="Low complexity" evidence="1">
    <location>
        <begin position="74"/>
        <end position="98"/>
    </location>
</feature>
<evidence type="ECO:0000313" key="3">
    <source>
        <dbReference type="EMBL" id="CAG8502804.1"/>
    </source>
</evidence>
<feature type="compositionally biased region" description="Basic and acidic residues" evidence="1">
    <location>
        <begin position="1"/>
        <end position="14"/>
    </location>
</feature>
<evidence type="ECO:0000256" key="1">
    <source>
        <dbReference type="SAM" id="MobiDB-lite"/>
    </source>
</evidence>
<keyword evidence="2" id="KW-0812">Transmembrane</keyword>
<organism evidence="3 4">
    <name type="scientific">Ambispora gerdemannii</name>
    <dbReference type="NCBI Taxonomy" id="144530"/>
    <lineage>
        <taxon>Eukaryota</taxon>
        <taxon>Fungi</taxon>
        <taxon>Fungi incertae sedis</taxon>
        <taxon>Mucoromycota</taxon>
        <taxon>Glomeromycotina</taxon>
        <taxon>Glomeromycetes</taxon>
        <taxon>Archaeosporales</taxon>
        <taxon>Ambisporaceae</taxon>
        <taxon>Ambispora</taxon>
    </lineage>
</organism>
<feature type="region of interest" description="Disordered" evidence="1">
    <location>
        <begin position="73"/>
        <end position="98"/>
    </location>
</feature>
<reference evidence="3" key="1">
    <citation type="submission" date="2021-06" db="EMBL/GenBank/DDBJ databases">
        <authorList>
            <person name="Kallberg Y."/>
            <person name="Tangrot J."/>
            <person name="Rosling A."/>
        </authorList>
    </citation>
    <scope>NUCLEOTIDE SEQUENCE</scope>
    <source>
        <strain evidence="3">MT106</strain>
    </source>
</reference>
<keyword evidence="2" id="KW-0472">Membrane</keyword>
<proteinExistence type="predicted"/>
<dbReference type="EMBL" id="CAJVPL010000490">
    <property type="protein sequence ID" value="CAG8502804.1"/>
    <property type="molecule type" value="Genomic_DNA"/>
</dbReference>
<dbReference type="Proteomes" id="UP000789831">
    <property type="component" value="Unassembled WGS sequence"/>
</dbReference>
<accession>A0A9N9F1W8</accession>